<comment type="similarity">
    <text evidence="2">Belongs to the thiolase-like superfamily. FabH family.</text>
</comment>
<keyword evidence="6" id="KW-0275">Fatty acid biosynthesis</keyword>
<proteinExistence type="inferred from homology"/>
<dbReference type="NCBIfam" id="NF006829">
    <property type="entry name" value="PRK09352.1"/>
    <property type="match status" value="1"/>
</dbReference>
<keyword evidence="5" id="KW-0443">Lipid metabolism</keyword>
<comment type="caution">
    <text evidence="8">The sequence shown here is derived from an EMBL/GenBank/DDBJ whole genome shotgun (WGS) entry which is preliminary data.</text>
</comment>
<evidence type="ECO:0000256" key="6">
    <source>
        <dbReference type="ARBA" id="ARBA00023160"/>
    </source>
</evidence>
<evidence type="ECO:0000256" key="3">
    <source>
        <dbReference type="ARBA" id="ARBA00022516"/>
    </source>
</evidence>
<evidence type="ECO:0000256" key="5">
    <source>
        <dbReference type="ARBA" id="ARBA00023098"/>
    </source>
</evidence>
<evidence type="ECO:0000259" key="7">
    <source>
        <dbReference type="Pfam" id="PF08545"/>
    </source>
</evidence>
<keyword evidence="9" id="KW-1185">Reference proteome</keyword>
<evidence type="ECO:0000313" key="9">
    <source>
        <dbReference type="Proteomes" id="UP001159364"/>
    </source>
</evidence>
<dbReference type="AlphaFoldDB" id="A0AAV8TNX1"/>
<reference evidence="8 9" key="1">
    <citation type="submission" date="2021-09" db="EMBL/GenBank/DDBJ databases">
        <title>Genomic insights and catalytic innovation underlie evolution of tropane alkaloids biosynthesis.</title>
        <authorList>
            <person name="Wang Y.-J."/>
            <person name="Tian T."/>
            <person name="Huang J.-P."/>
            <person name="Huang S.-X."/>
        </authorList>
    </citation>
    <scope>NUCLEOTIDE SEQUENCE [LARGE SCALE GENOMIC DNA]</scope>
    <source>
        <strain evidence="8">KIB-2018</strain>
        <tissue evidence="8">Leaf</tissue>
    </source>
</reference>
<dbReference type="GO" id="GO:0006633">
    <property type="term" value="P:fatty acid biosynthetic process"/>
    <property type="evidence" value="ECO:0007669"/>
    <property type="project" value="UniProtKB-KW"/>
</dbReference>
<dbReference type="SUPFAM" id="SSF53901">
    <property type="entry name" value="Thiolase-like"/>
    <property type="match status" value="2"/>
</dbReference>
<protein>
    <recommendedName>
        <fullName evidence="7">Beta-ketoacyl-[acyl-carrier-protein] synthase III N-terminal domain-containing protein</fullName>
    </recommendedName>
</protein>
<dbReference type="PANTHER" id="PTHR43091">
    <property type="entry name" value="3-OXOACYL-[ACYL-CARRIER-PROTEIN] SYNTHASE"/>
    <property type="match status" value="1"/>
</dbReference>
<dbReference type="InterPro" id="IPR013751">
    <property type="entry name" value="ACP_syn_III_N"/>
</dbReference>
<evidence type="ECO:0000256" key="1">
    <source>
        <dbReference type="ARBA" id="ARBA00005189"/>
    </source>
</evidence>
<accession>A0AAV8TNX1</accession>
<evidence type="ECO:0000256" key="2">
    <source>
        <dbReference type="ARBA" id="ARBA00008642"/>
    </source>
</evidence>
<dbReference type="GO" id="GO:0004315">
    <property type="term" value="F:3-oxoacyl-[acyl-carrier-protein] synthase activity"/>
    <property type="evidence" value="ECO:0007669"/>
    <property type="project" value="InterPro"/>
</dbReference>
<comment type="pathway">
    <text evidence="1">Lipid metabolism.</text>
</comment>
<dbReference type="InterPro" id="IPR016039">
    <property type="entry name" value="Thiolase-like"/>
</dbReference>
<keyword evidence="3" id="KW-0444">Lipid biosynthesis</keyword>
<dbReference type="CDD" id="cd00830">
    <property type="entry name" value="KAS_III"/>
    <property type="match status" value="1"/>
</dbReference>
<name>A0AAV8TNX1_9ROSI</name>
<dbReference type="GO" id="GO:0009507">
    <property type="term" value="C:chloroplast"/>
    <property type="evidence" value="ECO:0007669"/>
    <property type="project" value="TreeGrafter"/>
</dbReference>
<keyword evidence="4" id="KW-0276">Fatty acid metabolism</keyword>
<dbReference type="EMBL" id="JAIWQS010000004">
    <property type="protein sequence ID" value="KAJ8767609.1"/>
    <property type="molecule type" value="Genomic_DNA"/>
</dbReference>
<sequence length="340" mass="36555">MADASGLFNPSFPSLKSRIKPSIEASGHGFYFTDRISKRVSCSSDVEGAGKLSPSESRAPWLVSKGCKLVGCGSAVPTLQVSNDDLAKIVDTSDEWISARTGIRNRRVLTGKESLVSLATEAARKALHMAEIEPDDVDMVLFCSSTPEDMFGSAPQIEKALGCKRHPLSYDITAACSGFMLGLVSASCHIRGGPFRNILVIGADALSRFVDWTDRTTCILFGDGAGAVLLQACDSEDDGLFSFDMHTNGDGQRHLNAVIKENKVDHAVGSKGSVLGFPPQLVSYSNIHMKGKEVFLFAVRNVPHSIESALQKAGLSGSDIDWLLLHQVYRTLLGLYQGVC</sequence>
<dbReference type="PANTHER" id="PTHR43091:SF1">
    <property type="entry name" value="BETA-KETOACYL-[ACYL-CARRIER-PROTEIN] SYNTHASE III, CHLOROPLASTIC"/>
    <property type="match status" value="1"/>
</dbReference>
<evidence type="ECO:0000313" key="8">
    <source>
        <dbReference type="EMBL" id="KAJ8767609.1"/>
    </source>
</evidence>
<dbReference type="Proteomes" id="UP001159364">
    <property type="component" value="Linkage Group LG04"/>
</dbReference>
<organism evidence="8 9">
    <name type="scientific">Erythroxylum novogranatense</name>
    <dbReference type="NCBI Taxonomy" id="1862640"/>
    <lineage>
        <taxon>Eukaryota</taxon>
        <taxon>Viridiplantae</taxon>
        <taxon>Streptophyta</taxon>
        <taxon>Embryophyta</taxon>
        <taxon>Tracheophyta</taxon>
        <taxon>Spermatophyta</taxon>
        <taxon>Magnoliopsida</taxon>
        <taxon>eudicotyledons</taxon>
        <taxon>Gunneridae</taxon>
        <taxon>Pentapetalae</taxon>
        <taxon>rosids</taxon>
        <taxon>fabids</taxon>
        <taxon>Malpighiales</taxon>
        <taxon>Erythroxylaceae</taxon>
        <taxon>Erythroxylum</taxon>
    </lineage>
</organism>
<gene>
    <name evidence="8" type="ORF">K2173_018167</name>
</gene>
<evidence type="ECO:0000256" key="4">
    <source>
        <dbReference type="ARBA" id="ARBA00022832"/>
    </source>
</evidence>
<dbReference type="Pfam" id="PF08545">
    <property type="entry name" value="ACP_syn_III"/>
    <property type="match status" value="1"/>
</dbReference>
<feature type="domain" description="Beta-ketoacyl-[acyl-carrier-protein] synthase III N-terminal" evidence="7">
    <location>
        <begin position="170"/>
        <end position="249"/>
    </location>
</feature>
<dbReference type="Gene3D" id="3.40.47.10">
    <property type="match status" value="1"/>
</dbReference>